<reference evidence="3" key="2">
    <citation type="submission" date="2019-03" db="EMBL/GenBank/DDBJ databases">
        <authorList>
            <person name="Yan Y.-Q."/>
            <person name="Du Z.-J."/>
        </authorList>
    </citation>
    <scope>NUCLEOTIDE SEQUENCE</scope>
    <source>
        <strain evidence="3">PP-F2FG21</strain>
    </source>
</reference>
<comment type="caution">
    <text evidence="3">The sequence shown here is derived from an EMBL/GenBank/DDBJ whole genome shotgun (WGS) entry which is preliminary data.</text>
</comment>
<dbReference type="SUPFAM" id="SSF47781">
    <property type="entry name" value="RuvA domain 2-like"/>
    <property type="match status" value="3"/>
</dbReference>
<dbReference type="Proteomes" id="UP000583101">
    <property type="component" value="Unassembled WGS sequence"/>
</dbReference>
<keyword evidence="5" id="KW-1185">Reference proteome</keyword>
<evidence type="ECO:0000256" key="1">
    <source>
        <dbReference type="SAM" id="Phobius"/>
    </source>
</evidence>
<dbReference type="Pfam" id="PF12836">
    <property type="entry name" value="HHH_3"/>
    <property type="match status" value="2"/>
</dbReference>
<dbReference type="AlphaFoldDB" id="A0A4Y8A8H6"/>
<name>A0A4Y8A8H6_9SPHI</name>
<protein>
    <submittedName>
        <fullName evidence="2">DNA uptake protein ComE-like DNA-binding protein</fullName>
    </submittedName>
    <submittedName>
        <fullName evidence="3">Helix-hairpin-helix domain-containing protein</fullName>
    </submittedName>
</protein>
<dbReference type="PANTHER" id="PTHR21180">
    <property type="entry name" value="ENDONUCLEASE/EXONUCLEASE/PHOSPHATASE FAMILY DOMAIN-CONTAINING PROTEIN 1"/>
    <property type="match status" value="1"/>
</dbReference>
<dbReference type="InterPro" id="IPR051675">
    <property type="entry name" value="Endo/Exo/Phosphatase_dom_1"/>
</dbReference>
<dbReference type="Proteomes" id="UP000297248">
    <property type="component" value="Unassembled WGS sequence"/>
</dbReference>
<dbReference type="GO" id="GO:0015628">
    <property type="term" value="P:protein secretion by the type II secretion system"/>
    <property type="evidence" value="ECO:0007669"/>
    <property type="project" value="TreeGrafter"/>
</dbReference>
<proteinExistence type="predicted"/>
<dbReference type="RefSeq" id="WP_134337665.1">
    <property type="nucleotide sequence ID" value="NZ_BMCZ01000006.1"/>
</dbReference>
<accession>A0A4Y8A8H6</accession>
<organism evidence="3 4">
    <name type="scientific">Mucilaginibacter phyllosphaerae</name>
    <dbReference type="NCBI Taxonomy" id="1812349"/>
    <lineage>
        <taxon>Bacteria</taxon>
        <taxon>Pseudomonadati</taxon>
        <taxon>Bacteroidota</taxon>
        <taxon>Sphingobacteriia</taxon>
        <taxon>Sphingobacteriales</taxon>
        <taxon>Sphingobacteriaceae</taxon>
        <taxon>Mucilaginibacter</taxon>
    </lineage>
</organism>
<sequence length="277" mass="31457">MKTQLKDHLALTKKEWNGTVVLLVLIALVLAAPYAYQWYHKDNTINVTVFNNAIAALNNANRRPLNAPETPRNVLFKFDPNTITAGGWQKLGITAKQAAVIKNYTAKGGRFRKAADLQKIYGLTKVDYARLAPFIIIPQSRAKPSIVIELNAADSSALTKIEGIGPAYAKRILYYRQRLGGFVNKEQLKEVFGMDDLKYDEIKNQVRADAGRIRKININTVTFDKLRPMPYLNYKQVNAIIEYRNQHGDYISMRDLENIAIIDADILRKIGPYLIYK</sequence>
<keyword evidence="1" id="KW-0812">Transmembrane</keyword>
<keyword evidence="1" id="KW-0472">Membrane</keyword>
<evidence type="ECO:0000313" key="5">
    <source>
        <dbReference type="Proteomes" id="UP000583101"/>
    </source>
</evidence>
<dbReference type="PANTHER" id="PTHR21180:SF32">
    <property type="entry name" value="ENDONUCLEASE_EXONUCLEASE_PHOSPHATASE FAMILY DOMAIN-CONTAINING PROTEIN 1"/>
    <property type="match status" value="1"/>
</dbReference>
<reference evidence="3 4" key="1">
    <citation type="journal article" date="2016" name="Int. J. Syst. Evol. Microbiol.">
        <title>Proposal of Mucilaginibacter phyllosphaerae sp. nov. isolated from the phyllosphere of Galium album.</title>
        <authorList>
            <person name="Aydogan E.L."/>
            <person name="Busse H.J."/>
            <person name="Moser G."/>
            <person name="Muller C."/>
            <person name="Kampfer P."/>
            <person name="Glaeser S.P."/>
        </authorList>
    </citation>
    <scope>NUCLEOTIDE SEQUENCE [LARGE SCALE GENOMIC DNA]</scope>
    <source>
        <strain evidence="3 4">PP-F2FG21</strain>
    </source>
</reference>
<evidence type="ECO:0000313" key="3">
    <source>
        <dbReference type="EMBL" id="TEW64692.1"/>
    </source>
</evidence>
<evidence type="ECO:0000313" key="2">
    <source>
        <dbReference type="EMBL" id="MBB3970691.1"/>
    </source>
</evidence>
<feature type="transmembrane region" description="Helical" evidence="1">
    <location>
        <begin position="20"/>
        <end position="39"/>
    </location>
</feature>
<dbReference type="InterPro" id="IPR010994">
    <property type="entry name" value="RuvA_2-like"/>
</dbReference>
<dbReference type="OrthoDB" id="981124at2"/>
<dbReference type="EMBL" id="SNQG01000006">
    <property type="protein sequence ID" value="TEW64692.1"/>
    <property type="molecule type" value="Genomic_DNA"/>
</dbReference>
<gene>
    <name evidence="3" type="ORF">E2R65_16905</name>
    <name evidence="2" type="ORF">GGR35_003314</name>
</gene>
<reference evidence="2 5" key="3">
    <citation type="submission" date="2020-08" db="EMBL/GenBank/DDBJ databases">
        <title>Genomic Encyclopedia of Type Strains, Phase IV (KMG-IV): sequencing the most valuable type-strain genomes for metagenomic binning, comparative biology and taxonomic classification.</title>
        <authorList>
            <person name="Goeker M."/>
        </authorList>
    </citation>
    <scope>NUCLEOTIDE SEQUENCE [LARGE SCALE GENOMIC DNA]</scope>
    <source>
        <strain evidence="2 5">DSM 100995</strain>
    </source>
</reference>
<dbReference type="GO" id="GO:0015627">
    <property type="term" value="C:type II protein secretion system complex"/>
    <property type="evidence" value="ECO:0007669"/>
    <property type="project" value="TreeGrafter"/>
</dbReference>
<keyword evidence="1" id="KW-1133">Transmembrane helix</keyword>
<dbReference type="Gene3D" id="1.10.150.280">
    <property type="entry name" value="AF1531-like domain"/>
    <property type="match status" value="2"/>
</dbReference>
<dbReference type="EMBL" id="JACIEG010000006">
    <property type="protein sequence ID" value="MBB3970691.1"/>
    <property type="molecule type" value="Genomic_DNA"/>
</dbReference>
<evidence type="ECO:0000313" key="4">
    <source>
        <dbReference type="Proteomes" id="UP000297248"/>
    </source>
</evidence>